<feature type="chain" id="PRO_5045185272" description="DUF2125 domain-containing protein" evidence="1">
    <location>
        <begin position="32"/>
        <end position="519"/>
    </location>
</feature>
<keyword evidence="1" id="KW-0732">Signal</keyword>
<gene>
    <name evidence="2" type="ORF">DL239_12800</name>
</gene>
<dbReference type="Proteomes" id="UP001429564">
    <property type="component" value="Unassembled WGS sequence"/>
</dbReference>
<sequence>MQFERLFMSFKNSTALLSVGFAALTASPALADITADDVWNSYQAFAQSIGGEMTGTLNRDGNTVDFTEPKLRLAFPADQGSFEILYPTLSFNDNGDGTLSIDLDGPQTYRFVVTGPNPETDRISADIVVDYVDAQLTASGAPDDITFTYALDGFTFETRNVDFGDLPNAKDGDFTISGSGAAVKGTSQLALGDLITLIGNSNFGNISYSLQATDPNGSTSTTTGTYEGMTGQSKVTLPTGGMSILNLAAALHQGLSFNYSGTTTSSDTKTVVVVDGNEVSSQAMTAGAATSTVSASTDAVQLTTEATDIDVGIAINEGMAIAMDGAFDRMTGDFRVPVSMSEEPQDFTLAFGLEGIKLGEGLWGMFDPAAILPRDAATLVMNLTGKTTLLHDLLNFEEMMQLSDGDVPAQLNELTINELHVSAAGASVSATGDFAFNNDDLVSFDGMPAPSGSAELQVSGANGLIDKLIEMGLVAESDAMGARMMMGMFAVPGEGEDSLKSNLEITKDGKILANGQRIK</sequence>
<evidence type="ECO:0000256" key="1">
    <source>
        <dbReference type="SAM" id="SignalP"/>
    </source>
</evidence>
<evidence type="ECO:0000313" key="3">
    <source>
        <dbReference type="Proteomes" id="UP001429564"/>
    </source>
</evidence>
<dbReference type="Pfam" id="PF09898">
    <property type="entry name" value="DUF2125"/>
    <property type="match status" value="1"/>
</dbReference>
<organism evidence="2 3">
    <name type="scientific">Parasedimentitalea denitrificans</name>
    <dbReference type="NCBI Taxonomy" id="2211118"/>
    <lineage>
        <taxon>Bacteria</taxon>
        <taxon>Pseudomonadati</taxon>
        <taxon>Pseudomonadota</taxon>
        <taxon>Alphaproteobacteria</taxon>
        <taxon>Rhodobacterales</taxon>
        <taxon>Paracoccaceae</taxon>
        <taxon>Parasedimentitalea</taxon>
    </lineage>
</organism>
<accession>A0ABX0W8C2</accession>
<comment type="caution">
    <text evidence="2">The sequence shown here is derived from an EMBL/GenBank/DDBJ whole genome shotgun (WGS) entry which is preliminary data.</text>
</comment>
<evidence type="ECO:0008006" key="4">
    <source>
        <dbReference type="Google" id="ProtNLM"/>
    </source>
</evidence>
<dbReference type="InterPro" id="IPR018666">
    <property type="entry name" value="DUF2125"/>
</dbReference>
<dbReference type="EMBL" id="QHLQ01000012">
    <property type="protein sequence ID" value="NIZ61852.1"/>
    <property type="molecule type" value="Genomic_DNA"/>
</dbReference>
<feature type="signal peptide" evidence="1">
    <location>
        <begin position="1"/>
        <end position="31"/>
    </location>
</feature>
<name>A0ABX0W8C2_9RHOB</name>
<reference evidence="2 3" key="1">
    <citation type="submission" date="2018-05" db="EMBL/GenBank/DDBJ databases">
        <authorList>
            <person name="Zhang Y.-J."/>
        </authorList>
    </citation>
    <scope>NUCLEOTIDE SEQUENCE [LARGE SCALE GENOMIC DNA]</scope>
    <source>
        <strain evidence="2 3">CY04</strain>
    </source>
</reference>
<evidence type="ECO:0000313" key="2">
    <source>
        <dbReference type="EMBL" id="NIZ61852.1"/>
    </source>
</evidence>
<protein>
    <recommendedName>
        <fullName evidence="4">DUF2125 domain-containing protein</fullName>
    </recommendedName>
</protein>
<proteinExistence type="predicted"/>
<keyword evidence="3" id="KW-1185">Reference proteome</keyword>